<dbReference type="InterPro" id="IPR002058">
    <property type="entry name" value="PAP_assoc"/>
</dbReference>
<proteinExistence type="inferred from homology"/>
<dbReference type="Pfam" id="PF22600">
    <property type="entry name" value="MTPAP-like_central"/>
    <property type="match status" value="1"/>
</dbReference>
<evidence type="ECO:0000256" key="5">
    <source>
        <dbReference type="SAM" id="MobiDB-lite"/>
    </source>
</evidence>
<feature type="domain" description="PAP-associated" evidence="6">
    <location>
        <begin position="453"/>
        <end position="503"/>
    </location>
</feature>
<evidence type="ECO:0000259" key="7">
    <source>
        <dbReference type="Pfam" id="PF22600"/>
    </source>
</evidence>
<dbReference type="CDD" id="cd05402">
    <property type="entry name" value="NT_PAP_TUTase"/>
    <property type="match status" value="1"/>
</dbReference>
<sequence>MSALQFRGNPNYRGSRPNPSTPTADRPLLSRKSDSTPEKLQGETKTKPPRKFASLLASSNSEETKRDTSDDASDTERPHKKRTMSVGESQDPTPISNPCPSVPRWSNPDPYTAIPLRSKQTNQRLDVVKLIQKPRLGDKAKAAETDELRENLDFVSLSMIPESEHQSNAPENASDIAFKGPTGQENVYSADPSRKRTRRGAIKRHVRKTGKPTSKYNCDGSVIKEWRPPSQETVCTSPVLSIAIESFLFLTRTRLDREILSFYDWAKPQEFGNVVRRDLVERLKIAFQSRYAGTEIHAFGSSASGIYLPTADIDLVLLSDNFRRTGVRSFVERKEKINAISGFLESTNIVVPDSIECVTHARVPILKFVDRLTGLRVDMSFDNNSGLMANETFQTWKEQFPIMPVILSVVKQFLLIRGLNEVRTGGLGGFSVTCLVTSLLQHLPKGHMQLNPGSILMEFFNFYGNKFQYNQAAICLDPPGYFSKKSFGTPDRLTIEDPNNTDNDISGGTRAIDLILRTFASAHTTLKNRMEHLALVRGPNKSILGPIIAANFEKYTEQHNQLRRVFMTESRFAGHRVPPPPPSELYHDSGVHSAPPPLPAGPPPVNPTLPSVQQPINNARSRSKGTRAEPEDVSDEYSSETKLVKPRKGQIGRQARRWRAARMKYLRPDLKNLPSSITVKQALWHGGYATNGEMKRDLSSRERRQVAA</sequence>
<feature type="domain" description="Poly(A) RNA polymerase mitochondrial-like central palm" evidence="7">
    <location>
        <begin position="255"/>
        <end position="397"/>
    </location>
</feature>
<dbReference type="InterPro" id="IPR054708">
    <property type="entry name" value="MTPAP-like_central"/>
</dbReference>
<name>A0A9W9SNH1_9EURO</name>
<feature type="region of interest" description="Disordered" evidence="5">
    <location>
        <begin position="165"/>
        <end position="214"/>
    </location>
</feature>
<keyword evidence="4" id="KW-0460">Magnesium</keyword>
<keyword evidence="3" id="KW-0479">Metal-binding</keyword>
<evidence type="ECO:0000259" key="6">
    <source>
        <dbReference type="Pfam" id="PF03828"/>
    </source>
</evidence>
<accession>A0A9W9SNH1</accession>
<feature type="compositionally biased region" description="Polar residues" evidence="5">
    <location>
        <begin position="611"/>
        <end position="620"/>
    </location>
</feature>
<feature type="region of interest" description="Disordered" evidence="5">
    <location>
        <begin position="688"/>
        <end position="708"/>
    </location>
</feature>
<keyword evidence="9" id="KW-1185">Reference proteome</keyword>
<feature type="compositionally biased region" description="Pro residues" evidence="5">
    <location>
        <begin position="594"/>
        <end position="607"/>
    </location>
</feature>
<dbReference type="OrthoDB" id="273917at2759"/>
<feature type="compositionally biased region" description="Basic residues" evidence="5">
    <location>
        <begin position="195"/>
        <end position="210"/>
    </location>
</feature>
<dbReference type="Gene3D" id="1.10.1410.10">
    <property type="match status" value="1"/>
</dbReference>
<dbReference type="EC" id="2.7.7.19" evidence="2"/>
<feature type="compositionally biased region" description="Basic and acidic residues" evidence="5">
    <location>
        <begin position="31"/>
        <end position="46"/>
    </location>
</feature>
<dbReference type="PANTHER" id="PTHR23092:SF15">
    <property type="entry name" value="INACTIVE NON-CANONICAL POLY(A) RNA POLYMERASE PROTEIN TRF4-2-RELATED"/>
    <property type="match status" value="1"/>
</dbReference>
<dbReference type="GO" id="GO:1990817">
    <property type="term" value="F:poly(A) RNA polymerase activity"/>
    <property type="evidence" value="ECO:0007669"/>
    <property type="project" value="UniProtKB-EC"/>
</dbReference>
<feature type="compositionally biased region" description="Basic residues" evidence="5">
    <location>
        <begin position="644"/>
        <end position="653"/>
    </location>
</feature>
<organism evidence="8 9">
    <name type="scientific">Penicillium cosmopolitanum</name>
    <dbReference type="NCBI Taxonomy" id="1131564"/>
    <lineage>
        <taxon>Eukaryota</taxon>
        <taxon>Fungi</taxon>
        <taxon>Dikarya</taxon>
        <taxon>Ascomycota</taxon>
        <taxon>Pezizomycotina</taxon>
        <taxon>Eurotiomycetes</taxon>
        <taxon>Eurotiomycetidae</taxon>
        <taxon>Eurotiales</taxon>
        <taxon>Aspergillaceae</taxon>
        <taxon>Penicillium</taxon>
    </lineage>
</organism>
<evidence type="ECO:0000313" key="9">
    <source>
        <dbReference type="Proteomes" id="UP001147747"/>
    </source>
</evidence>
<dbReference type="Pfam" id="PF03828">
    <property type="entry name" value="PAP_assoc"/>
    <property type="match status" value="1"/>
</dbReference>
<dbReference type="EMBL" id="JAPZBU010000011">
    <property type="protein sequence ID" value="KAJ5379603.1"/>
    <property type="molecule type" value="Genomic_DNA"/>
</dbReference>
<dbReference type="AlphaFoldDB" id="A0A9W9SNH1"/>
<evidence type="ECO:0000256" key="2">
    <source>
        <dbReference type="ARBA" id="ARBA00012388"/>
    </source>
</evidence>
<dbReference type="InterPro" id="IPR045862">
    <property type="entry name" value="Trf4-like"/>
</dbReference>
<dbReference type="PANTHER" id="PTHR23092">
    <property type="entry name" value="POLY(A) RNA POLYMERASE"/>
    <property type="match status" value="1"/>
</dbReference>
<feature type="compositionally biased region" description="Basic and acidic residues" evidence="5">
    <location>
        <begin position="62"/>
        <end position="77"/>
    </location>
</feature>
<reference evidence="8" key="2">
    <citation type="journal article" date="2023" name="IMA Fungus">
        <title>Comparative genomic study of the Penicillium genus elucidates a diverse pangenome and 15 lateral gene transfer events.</title>
        <authorList>
            <person name="Petersen C."/>
            <person name="Sorensen T."/>
            <person name="Nielsen M.R."/>
            <person name="Sondergaard T.E."/>
            <person name="Sorensen J.L."/>
            <person name="Fitzpatrick D.A."/>
            <person name="Frisvad J.C."/>
            <person name="Nielsen K.L."/>
        </authorList>
    </citation>
    <scope>NUCLEOTIDE SEQUENCE</scope>
    <source>
        <strain evidence="8">IBT 29677</strain>
    </source>
</reference>
<evidence type="ECO:0000256" key="1">
    <source>
        <dbReference type="ARBA" id="ARBA00008593"/>
    </source>
</evidence>
<feature type="region of interest" description="Disordered" evidence="5">
    <location>
        <begin position="573"/>
        <end position="653"/>
    </location>
</feature>
<dbReference type="Proteomes" id="UP001147747">
    <property type="component" value="Unassembled WGS sequence"/>
</dbReference>
<comment type="caution">
    <text evidence="8">The sequence shown here is derived from an EMBL/GenBank/DDBJ whole genome shotgun (WGS) entry which is preliminary data.</text>
</comment>
<evidence type="ECO:0000256" key="4">
    <source>
        <dbReference type="ARBA" id="ARBA00022842"/>
    </source>
</evidence>
<dbReference type="GO" id="GO:0031499">
    <property type="term" value="C:TRAMP complex"/>
    <property type="evidence" value="ECO:0007669"/>
    <property type="project" value="TreeGrafter"/>
</dbReference>
<dbReference type="RefSeq" id="XP_056483389.1">
    <property type="nucleotide sequence ID" value="XM_056637359.1"/>
</dbReference>
<dbReference type="GO" id="GO:0043634">
    <property type="term" value="P:polyadenylation-dependent ncRNA catabolic process"/>
    <property type="evidence" value="ECO:0007669"/>
    <property type="project" value="TreeGrafter"/>
</dbReference>
<dbReference type="GeneID" id="81376339"/>
<protein>
    <recommendedName>
        <fullName evidence="2">polynucleotide adenylyltransferase</fullName>
        <ecNumber evidence="2">2.7.7.19</ecNumber>
    </recommendedName>
</protein>
<dbReference type="SUPFAM" id="SSF81301">
    <property type="entry name" value="Nucleotidyltransferase"/>
    <property type="match status" value="1"/>
</dbReference>
<evidence type="ECO:0000256" key="3">
    <source>
        <dbReference type="ARBA" id="ARBA00022723"/>
    </source>
</evidence>
<dbReference type="GO" id="GO:0046872">
    <property type="term" value="F:metal ion binding"/>
    <property type="evidence" value="ECO:0007669"/>
    <property type="project" value="UniProtKB-KW"/>
</dbReference>
<feature type="compositionally biased region" description="Basic and acidic residues" evidence="5">
    <location>
        <begin position="693"/>
        <end position="708"/>
    </location>
</feature>
<dbReference type="GO" id="GO:0031123">
    <property type="term" value="P:RNA 3'-end processing"/>
    <property type="evidence" value="ECO:0007669"/>
    <property type="project" value="TreeGrafter"/>
</dbReference>
<dbReference type="InterPro" id="IPR043519">
    <property type="entry name" value="NT_sf"/>
</dbReference>
<dbReference type="GO" id="GO:0005730">
    <property type="term" value="C:nucleolus"/>
    <property type="evidence" value="ECO:0007669"/>
    <property type="project" value="TreeGrafter"/>
</dbReference>
<feature type="region of interest" description="Disordered" evidence="5">
    <location>
        <begin position="1"/>
        <end position="115"/>
    </location>
</feature>
<comment type="similarity">
    <text evidence="1">Belongs to the DNA polymerase type-B-like family.</text>
</comment>
<dbReference type="SUPFAM" id="SSF81631">
    <property type="entry name" value="PAP/OAS1 substrate-binding domain"/>
    <property type="match status" value="1"/>
</dbReference>
<evidence type="ECO:0000313" key="8">
    <source>
        <dbReference type="EMBL" id="KAJ5379603.1"/>
    </source>
</evidence>
<reference evidence="8" key="1">
    <citation type="submission" date="2022-12" db="EMBL/GenBank/DDBJ databases">
        <authorList>
            <person name="Petersen C."/>
        </authorList>
    </citation>
    <scope>NUCLEOTIDE SEQUENCE</scope>
    <source>
        <strain evidence="8">IBT 29677</strain>
    </source>
</reference>
<gene>
    <name evidence="8" type="ORF">N7509_012722</name>
</gene>
<dbReference type="GO" id="GO:0003729">
    <property type="term" value="F:mRNA binding"/>
    <property type="evidence" value="ECO:0007669"/>
    <property type="project" value="TreeGrafter"/>
</dbReference>
<dbReference type="Gene3D" id="3.30.460.10">
    <property type="entry name" value="Beta Polymerase, domain 2"/>
    <property type="match status" value="1"/>
</dbReference>
<dbReference type="GO" id="GO:0010605">
    <property type="term" value="P:negative regulation of macromolecule metabolic process"/>
    <property type="evidence" value="ECO:0007669"/>
    <property type="project" value="UniProtKB-ARBA"/>
</dbReference>